<evidence type="ECO:0000313" key="3">
    <source>
        <dbReference type="Proteomes" id="UP000014975"/>
    </source>
</evidence>
<keyword evidence="1" id="KW-1133">Transmembrane helix</keyword>
<dbReference type="InterPro" id="IPR007563">
    <property type="entry name" value="DUF554"/>
</dbReference>
<organism evidence="2 3">
    <name type="scientific">Alkalidesulfovibrio alkalitolerans DSM 16529</name>
    <dbReference type="NCBI Taxonomy" id="1121439"/>
    <lineage>
        <taxon>Bacteria</taxon>
        <taxon>Pseudomonadati</taxon>
        <taxon>Thermodesulfobacteriota</taxon>
        <taxon>Desulfovibrionia</taxon>
        <taxon>Desulfovibrionales</taxon>
        <taxon>Desulfovibrionaceae</taxon>
        <taxon>Alkalidesulfovibrio</taxon>
    </lineage>
</organism>
<keyword evidence="3" id="KW-1185">Reference proteome</keyword>
<dbReference type="Pfam" id="PF04474">
    <property type="entry name" value="DUF554"/>
    <property type="match status" value="1"/>
</dbReference>
<reference evidence="2 3" key="1">
    <citation type="journal article" date="2013" name="Genome Announc.">
        <title>Draft genome sequences for three mercury-methylating, sulfate-reducing bacteria.</title>
        <authorList>
            <person name="Brown S.D."/>
            <person name="Hurt R.A.Jr."/>
            <person name="Gilmour C.C."/>
            <person name="Elias D.A."/>
        </authorList>
    </citation>
    <scope>NUCLEOTIDE SEQUENCE [LARGE SCALE GENOMIC DNA]</scope>
    <source>
        <strain evidence="2 3">DSM 16529</strain>
    </source>
</reference>
<dbReference type="AlphaFoldDB" id="S7T0P7"/>
<sequence>MILPVGTIVNAAAILAGGAIGLALGARLPARVRAIVFQGLGLCTLALGLKMAATFTAPLIVFFSILLGGVIGAAMNLEDWLASLGDRLKRLVRSKNETFTAGLISAFLLYCVGSMTILGAFDEGLRGDPTIYYTKALLDGFASIALASTYGVGVLFSAIPVFLYQYGLTLFAAQFQDLITPAVMNELTAVGGVLIMGIGINLLELKYIKLGDLLPSMVVVVILGSVFL</sequence>
<keyword evidence="1" id="KW-0472">Membrane</keyword>
<feature type="transmembrane region" description="Helical" evidence="1">
    <location>
        <begin position="98"/>
        <end position="121"/>
    </location>
</feature>
<feature type="transmembrane region" description="Helical" evidence="1">
    <location>
        <begin position="141"/>
        <end position="166"/>
    </location>
</feature>
<dbReference type="RefSeq" id="WP_020888061.1">
    <property type="nucleotide sequence ID" value="NZ_ATHI01000031.1"/>
</dbReference>
<dbReference type="OrthoDB" id="9797976at2"/>
<accession>S7T0P7</accession>
<dbReference type="eggNOG" id="COG1811">
    <property type="taxonomic scope" value="Bacteria"/>
</dbReference>
<name>S7T0P7_9BACT</name>
<feature type="transmembrane region" description="Helical" evidence="1">
    <location>
        <begin position="6"/>
        <end position="25"/>
    </location>
</feature>
<feature type="transmembrane region" description="Helical" evidence="1">
    <location>
        <begin position="178"/>
        <end position="201"/>
    </location>
</feature>
<evidence type="ECO:0000313" key="2">
    <source>
        <dbReference type="EMBL" id="EPR30642.1"/>
    </source>
</evidence>
<evidence type="ECO:0008006" key="4">
    <source>
        <dbReference type="Google" id="ProtNLM"/>
    </source>
</evidence>
<comment type="caution">
    <text evidence="2">The sequence shown here is derived from an EMBL/GenBank/DDBJ whole genome shotgun (WGS) entry which is preliminary data.</text>
</comment>
<dbReference type="PATRIC" id="fig|1121439.3.peg.2746"/>
<proteinExistence type="predicted"/>
<protein>
    <recommendedName>
        <fullName evidence="4">DUF554 domain-containing protein</fullName>
    </recommendedName>
</protein>
<dbReference type="Proteomes" id="UP000014975">
    <property type="component" value="Unassembled WGS sequence"/>
</dbReference>
<dbReference type="PANTHER" id="PTHR36111:SF2">
    <property type="entry name" value="INNER MEMBRANE PROTEIN"/>
    <property type="match status" value="1"/>
</dbReference>
<dbReference type="PANTHER" id="PTHR36111">
    <property type="entry name" value="INNER MEMBRANE PROTEIN-RELATED"/>
    <property type="match status" value="1"/>
</dbReference>
<dbReference type="STRING" id="1121439.dsat_1364"/>
<dbReference type="EMBL" id="ATHI01000031">
    <property type="protein sequence ID" value="EPR30642.1"/>
    <property type="molecule type" value="Genomic_DNA"/>
</dbReference>
<feature type="transmembrane region" description="Helical" evidence="1">
    <location>
        <begin position="55"/>
        <end position="77"/>
    </location>
</feature>
<evidence type="ECO:0000256" key="1">
    <source>
        <dbReference type="SAM" id="Phobius"/>
    </source>
</evidence>
<keyword evidence="1" id="KW-0812">Transmembrane</keyword>
<gene>
    <name evidence="2" type="ORF">dsat_1364</name>
</gene>